<dbReference type="STRING" id="29845.A0A1V6RXK2"/>
<dbReference type="InterPro" id="IPR011629">
    <property type="entry name" value="CobW-like_C"/>
</dbReference>
<sequence>EEEEEEEEDEDTMNTESDSESVEDFGQPDPVVSLNNKRTHPAFGPVLRSKGFFWLTTRPWQFGEWSQAGGMLTLGCGGPWFAEVPDEAWPEDQDVRKSIQNDFQGPWGDRRQELVFIGEGIDSANISDLLDECLLDDKDMKKWEKVMNNKKISRQEKTDKLTKMWEDGWEEWPTLEDENTEEEKENQGQGKHRISDYLSPQHGTKHVHGHSHGMVAV</sequence>
<evidence type="ECO:0000313" key="6">
    <source>
        <dbReference type="Proteomes" id="UP000191518"/>
    </source>
</evidence>
<feature type="compositionally biased region" description="Acidic residues" evidence="3">
    <location>
        <begin position="170"/>
        <end position="184"/>
    </location>
</feature>
<reference evidence="6" key="1">
    <citation type="journal article" date="2017" name="Nat. Microbiol.">
        <title>Global analysis of biosynthetic gene clusters reveals vast potential of secondary metabolite production in Penicillium species.</title>
        <authorList>
            <person name="Nielsen J.C."/>
            <person name="Grijseels S."/>
            <person name="Prigent S."/>
            <person name="Ji B."/>
            <person name="Dainat J."/>
            <person name="Nielsen K.F."/>
            <person name="Frisvad J.C."/>
            <person name="Workman M."/>
            <person name="Nielsen J."/>
        </authorList>
    </citation>
    <scope>NUCLEOTIDE SEQUENCE [LARGE SCALE GENOMIC DNA]</scope>
    <source>
        <strain evidence="6">IBT 29486</strain>
    </source>
</reference>
<organism evidence="5 6">
    <name type="scientific">Penicillium vulpinum</name>
    <dbReference type="NCBI Taxonomy" id="29845"/>
    <lineage>
        <taxon>Eukaryota</taxon>
        <taxon>Fungi</taxon>
        <taxon>Dikarya</taxon>
        <taxon>Ascomycota</taxon>
        <taxon>Pezizomycotina</taxon>
        <taxon>Eurotiomycetes</taxon>
        <taxon>Eurotiomycetidae</taxon>
        <taxon>Eurotiales</taxon>
        <taxon>Aspergillaceae</taxon>
        <taxon>Penicillium</taxon>
    </lineage>
</organism>
<dbReference type="Proteomes" id="UP000191518">
    <property type="component" value="Unassembled WGS sequence"/>
</dbReference>
<keyword evidence="1" id="KW-0547">Nucleotide-binding</keyword>
<dbReference type="InterPro" id="IPR051927">
    <property type="entry name" value="Zn_Chap_cDPG_Synth"/>
</dbReference>
<keyword evidence="6" id="KW-1185">Reference proteome</keyword>
<dbReference type="EMBL" id="MDYP01000019">
    <property type="protein sequence ID" value="OQE06143.1"/>
    <property type="molecule type" value="Genomic_DNA"/>
</dbReference>
<feature type="domain" description="CobW C-terminal" evidence="4">
    <location>
        <begin position="17"/>
        <end position="134"/>
    </location>
</feature>
<comment type="caution">
    <text evidence="5">The sequence shown here is derived from an EMBL/GenBank/DDBJ whole genome shotgun (WGS) entry which is preliminary data.</text>
</comment>
<feature type="region of interest" description="Disordered" evidence="3">
    <location>
        <begin position="1"/>
        <end position="38"/>
    </location>
</feature>
<gene>
    <name evidence="5" type="ORF">PENVUL_c019G07232</name>
</gene>
<protein>
    <recommendedName>
        <fullName evidence="4">CobW C-terminal domain-containing protein</fullName>
    </recommendedName>
</protein>
<evidence type="ECO:0000256" key="3">
    <source>
        <dbReference type="SAM" id="MobiDB-lite"/>
    </source>
</evidence>
<accession>A0A1V6RXK2</accession>
<evidence type="ECO:0000256" key="2">
    <source>
        <dbReference type="ARBA" id="ARBA00023186"/>
    </source>
</evidence>
<dbReference type="Gene3D" id="3.30.1220.10">
    <property type="entry name" value="CobW-like, C-terminal domain"/>
    <property type="match status" value="1"/>
</dbReference>
<feature type="non-terminal residue" evidence="5">
    <location>
        <position position="1"/>
    </location>
</feature>
<dbReference type="PANTHER" id="PTHR43603:SF1">
    <property type="entry name" value="ZINC-REGULATED GTPASE METALLOPROTEIN ACTIVATOR 1"/>
    <property type="match status" value="1"/>
</dbReference>
<keyword evidence="2" id="KW-0143">Chaperone</keyword>
<dbReference type="Pfam" id="PF07683">
    <property type="entry name" value="CobW_C"/>
    <property type="match status" value="1"/>
</dbReference>
<evidence type="ECO:0000313" key="5">
    <source>
        <dbReference type="EMBL" id="OQE06143.1"/>
    </source>
</evidence>
<feature type="compositionally biased region" description="Acidic residues" evidence="3">
    <location>
        <begin position="1"/>
        <end position="23"/>
    </location>
</feature>
<dbReference type="SUPFAM" id="SSF90002">
    <property type="entry name" value="Hypothetical protein YjiA, C-terminal domain"/>
    <property type="match status" value="1"/>
</dbReference>
<dbReference type="AlphaFoldDB" id="A0A1V6RXK2"/>
<dbReference type="InterPro" id="IPR036627">
    <property type="entry name" value="CobW-likC_sf"/>
</dbReference>
<dbReference type="GO" id="GO:0000166">
    <property type="term" value="F:nucleotide binding"/>
    <property type="evidence" value="ECO:0007669"/>
    <property type="project" value="UniProtKB-KW"/>
</dbReference>
<evidence type="ECO:0000256" key="1">
    <source>
        <dbReference type="ARBA" id="ARBA00022741"/>
    </source>
</evidence>
<evidence type="ECO:0000259" key="4">
    <source>
        <dbReference type="SMART" id="SM00833"/>
    </source>
</evidence>
<proteinExistence type="predicted"/>
<name>A0A1V6RXK2_9EURO</name>
<dbReference type="SMART" id="SM00833">
    <property type="entry name" value="CobW_C"/>
    <property type="match status" value="1"/>
</dbReference>
<dbReference type="PANTHER" id="PTHR43603">
    <property type="entry name" value="COBW DOMAIN-CONTAINING PROTEIN DDB_G0274527"/>
    <property type="match status" value="1"/>
</dbReference>
<feature type="region of interest" description="Disordered" evidence="3">
    <location>
        <begin position="170"/>
        <end position="217"/>
    </location>
</feature>